<dbReference type="RefSeq" id="WP_377471491.1">
    <property type="nucleotide sequence ID" value="NZ_JBHLWN010000069.1"/>
</dbReference>
<dbReference type="InterPro" id="IPR000182">
    <property type="entry name" value="GNAT_dom"/>
</dbReference>
<dbReference type="EMBL" id="JBHLWN010000069">
    <property type="protein sequence ID" value="MFC0214143.1"/>
    <property type="molecule type" value="Genomic_DNA"/>
</dbReference>
<feature type="domain" description="N-acetyltransferase" evidence="1">
    <location>
        <begin position="6"/>
        <end position="141"/>
    </location>
</feature>
<dbReference type="Proteomes" id="UP001589776">
    <property type="component" value="Unassembled WGS sequence"/>
</dbReference>
<keyword evidence="2" id="KW-0012">Acyltransferase</keyword>
<dbReference type="GO" id="GO:0016746">
    <property type="term" value="F:acyltransferase activity"/>
    <property type="evidence" value="ECO:0007669"/>
    <property type="project" value="UniProtKB-KW"/>
</dbReference>
<protein>
    <submittedName>
        <fullName evidence="2">GNAT family N-acetyltransferase</fullName>
        <ecNumber evidence="2">2.3.1.-</ecNumber>
    </submittedName>
</protein>
<gene>
    <name evidence="2" type="ORF">ACFFK0_17075</name>
</gene>
<keyword evidence="3" id="KW-1185">Reference proteome</keyword>
<evidence type="ECO:0000313" key="2">
    <source>
        <dbReference type="EMBL" id="MFC0214143.1"/>
    </source>
</evidence>
<dbReference type="EC" id="2.3.1.-" evidence="2"/>
<dbReference type="SUPFAM" id="SSF55729">
    <property type="entry name" value="Acyl-CoA N-acyltransferases (Nat)"/>
    <property type="match status" value="1"/>
</dbReference>
<dbReference type="Gene3D" id="3.40.630.30">
    <property type="match status" value="1"/>
</dbReference>
<dbReference type="Pfam" id="PF13673">
    <property type="entry name" value="Acetyltransf_10"/>
    <property type="match status" value="1"/>
</dbReference>
<name>A0ABV6DNG3_9BACL</name>
<accession>A0ABV6DNG3</accession>
<dbReference type="InterPro" id="IPR016181">
    <property type="entry name" value="Acyl_CoA_acyltransferase"/>
</dbReference>
<evidence type="ECO:0000259" key="1">
    <source>
        <dbReference type="PROSITE" id="PS51186"/>
    </source>
</evidence>
<sequence>MNEIQVKVCAGKEAELELLAKLNKQLIEDEKHDNPMNVAQLKDRMRAFISTDYRAYLFEANGETAGYALVNHSRQPLHVRQFFICRECRRNGYGRAAFEKLLEQLHTQHVDIEVMYGNEAGYAFWKSIGFVERSIYMRRGE</sequence>
<keyword evidence="2" id="KW-0808">Transferase</keyword>
<dbReference type="CDD" id="cd04301">
    <property type="entry name" value="NAT_SF"/>
    <property type="match status" value="1"/>
</dbReference>
<proteinExistence type="predicted"/>
<organism evidence="2 3">
    <name type="scientific">Paenibacillus chartarius</name>
    <dbReference type="NCBI Taxonomy" id="747481"/>
    <lineage>
        <taxon>Bacteria</taxon>
        <taxon>Bacillati</taxon>
        <taxon>Bacillota</taxon>
        <taxon>Bacilli</taxon>
        <taxon>Bacillales</taxon>
        <taxon>Paenibacillaceae</taxon>
        <taxon>Paenibacillus</taxon>
    </lineage>
</organism>
<evidence type="ECO:0000313" key="3">
    <source>
        <dbReference type="Proteomes" id="UP001589776"/>
    </source>
</evidence>
<dbReference type="PROSITE" id="PS51186">
    <property type="entry name" value="GNAT"/>
    <property type="match status" value="1"/>
</dbReference>
<comment type="caution">
    <text evidence="2">The sequence shown here is derived from an EMBL/GenBank/DDBJ whole genome shotgun (WGS) entry which is preliminary data.</text>
</comment>
<reference evidence="2 3" key="1">
    <citation type="submission" date="2024-09" db="EMBL/GenBank/DDBJ databases">
        <authorList>
            <person name="Sun Q."/>
            <person name="Mori K."/>
        </authorList>
    </citation>
    <scope>NUCLEOTIDE SEQUENCE [LARGE SCALE GENOMIC DNA]</scope>
    <source>
        <strain evidence="2 3">CCM 7759</strain>
    </source>
</reference>